<keyword evidence="1" id="KW-0812">Transmembrane</keyword>
<keyword evidence="1" id="KW-0472">Membrane</keyword>
<evidence type="ECO:0000313" key="2">
    <source>
        <dbReference type="EMBL" id="MFH4980106.1"/>
    </source>
</evidence>
<evidence type="ECO:0000313" key="3">
    <source>
        <dbReference type="Proteomes" id="UP001608902"/>
    </source>
</evidence>
<evidence type="ECO:0000256" key="1">
    <source>
        <dbReference type="SAM" id="Phobius"/>
    </source>
</evidence>
<proteinExistence type="predicted"/>
<sequence>MFSADFSFGEDKKLDDNEAFLEEDRCLYNSMRITVALKLVVLIRLILNLILLYIAFDTIFVYVLAFAGIGNFTFLCILLSGLLENEQNHIRCTKLWMVSELF</sequence>
<organism evidence="2 3">
    <name type="scientific">Gnathostoma spinigerum</name>
    <dbReference type="NCBI Taxonomy" id="75299"/>
    <lineage>
        <taxon>Eukaryota</taxon>
        <taxon>Metazoa</taxon>
        <taxon>Ecdysozoa</taxon>
        <taxon>Nematoda</taxon>
        <taxon>Chromadorea</taxon>
        <taxon>Rhabditida</taxon>
        <taxon>Spirurina</taxon>
        <taxon>Gnathostomatomorpha</taxon>
        <taxon>Gnathostomatoidea</taxon>
        <taxon>Gnathostomatidae</taxon>
        <taxon>Gnathostoma</taxon>
    </lineage>
</organism>
<protein>
    <submittedName>
        <fullName evidence="2">Uncharacterized protein</fullName>
    </submittedName>
</protein>
<dbReference type="Proteomes" id="UP001608902">
    <property type="component" value="Unassembled WGS sequence"/>
</dbReference>
<keyword evidence="3" id="KW-1185">Reference proteome</keyword>
<gene>
    <name evidence="2" type="ORF">AB6A40_006815</name>
</gene>
<feature type="transmembrane region" description="Helical" evidence="1">
    <location>
        <begin position="62"/>
        <end position="83"/>
    </location>
</feature>
<reference evidence="2 3" key="1">
    <citation type="submission" date="2024-08" db="EMBL/GenBank/DDBJ databases">
        <title>Gnathostoma spinigerum genome.</title>
        <authorList>
            <person name="Gonzalez-Bertolin B."/>
            <person name="Monzon S."/>
            <person name="Zaballos A."/>
            <person name="Jimenez P."/>
            <person name="Dekumyoy P."/>
            <person name="Varona S."/>
            <person name="Cuesta I."/>
            <person name="Sumanam S."/>
            <person name="Adisakwattana P."/>
            <person name="Gasser R.B."/>
            <person name="Hernandez-Gonzalez A."/>
            <person name="Young N.D."/>
            <person name="Perteguer M.J."/>
        </authorList>
    </citation>
    <scope>NUCLEOTIDE SEQUENCE [LARGE SCALE GENOMIC DNA]</scope>
    <source>
        <strain evidence="2">AL3</strain>
        <tissue evidence="2">Liver</tissue>
    </source>
</reference>
<feature type="transmembrane region" description="Helical" evidence="1">
    <location>
        <begin position="35"/>
        <end position="56"/>
    </location>
</feature>
<keyword evidence="1" id="KW-1133">Transmembrane helix</keyword>
<accession>A0ABD6EK20</accession>
<comment type="caution">
    <text evidence="2">The sequence shown here is derived from an EMBL/GenBank/DDBJ whole genome shotgun (WGS) entry which is preliminary data.</text>
</comment>
<dbReference type="AlphaFoldDB" id="A0ABD6EK20"/>
<name>A0ABD6EK20_9BILA</name>
<dbReference type="EMBL" id="JBGFUD010005070">
    <property type="protein sequence ID" value="MFH4980106.1"/>
    <property type="molecule type" value="Genomic_DNA"/>
</dbReference>